<evidence type="ECO:0000313" key="5">
    <source>
        <dbReference type="Proteomes" id="UP001060150"/>
    </source>
</evidence>
<keyword evidence="2" id="KW-1133">Transmembrane helix</keyword>
<evidence type="ECO:0000256" key="3">
    <source>
        <dbReference type="SAM" id="SignalP"/>
    </source>
</evidence>
<dbReference type="EMBL" id="CP102332">
    <property type="protein sequence ID" value="UUS32566.1"/>
    <property type="molecule type" value="Genomic_DNA"/>
</dbReference>
<feature type="chain" id="PRO_5045975476" evidence="3">
    <location>
        <begin position="31"/>
        <end position="333"/>
    </location>
</feature>
<evidence type="ECO:0000313" key="4">
    <source>
        <dbReference type="EMBL" id="UUS32566.1"/>
    </source>
</evidence>
<feature type="compositionally biased region" description="Acidic residues" evidence="1">
    <location>
        <begin position="108"/>
        <end position="119"/>
    </location>
</feature>
<feature type="region of interest" description="Disordered" evidence="1">
    <location>
        <begin position="31"/>
        <end position="119"/>
    </location>
</feature>
<accession>A0ABY5N969</accession>
<proteinExistence type="predicted"/>
<sequence length="333" mass="33601">MKLRRAMAVAAATAVITPAAFLVAPAAAFATGPTPSVEADASASPSPSEEETKSAEPTPAGDETATTPAEDETTTAPAPSGSSTASPSASPSPSVTPSTGTSASPSPSEDEGPGACEDADSADVHTELRGMPSKVVAGSGWKNFTFRVTNKSDRDFEQVEAYVAAEAVDGESFEDISGFVTIQVDLGDGFETIDDVEGYFGQTALKAGEYADAPMRLKVDAKAPAGFGMAFTLGVNVTEGNVCEYGEVNIYDFDILAAGTKPGDVDDAEPKPGKPGNKPNPQGELSELPVTGSLAETGSSSMLPTIGIAGGVAIVAGAGVVFALKRRNNGATA</sequence>
<feature type="region of interest" description="Disordered" evidence="1">
    <location>
        <begin position="262"/>
        <end position="288"/>
    </location>
</feature>
<evidence type="ECO:0000256" key="1">
    <source>
        <dbReference type="SAM" id="MobiDB-lite"/>
    </source>
</evidence>
<dbReference type="Proteomes" id="UP001060150">
    <property type="component" value="Chromosome"/>
</dbReference>
<feature type="compositionally biased region" description="Low complexity" evidence="1">
    <location>
        <begin position="31"/>
        <end position="47"/>
    </location>
</feature>
<gene>
    <name evidence="4" type="ORF">NRO40_18285</name>
</gene>
<protein>
    <submittedName>
        <fullName evidence="4">LPXTG cell wall anchor domain-containing protein</fullName>
    </submittedName>
</protein>
<evidence type="ECO:0000256" key="2">
    <source>
        <dbReference type="SAM" id="Phobius"/>
    </source>
</evidence>
<feature type="transmembrane region" description="Helical" evidence="2">
    <location>
        <begin position="302"/>
        <end position="324"/>
    </location>
</feature>
<dbReference type="RefSeq" id="WP_157901880.1">
    <property type="nucleotide sequence ID" value="NZ_CP102332.1"/>
</dbReference>
<dbReference type="NCBIfam" id="TIGR01167">
    <property type="entry name" value="LPXTG_anchor"/>
    <property type="match status" value="1"/>
</dbReference>
<keyword evidence="2" id="KW-0812">Transmembrane</keyword>
<name>A0ABY5N969_9ACTN</name>
<reference evidence="4" key="1">
    <citation type="submission" date="2022-08" db="EMBL/GenBank/DDBJ databases">
        <title>Streptomyces changanensis sp. nov., an actinomycete isolated from soil.</title>
        <authorList>
            <person name="Wu H."/>
            <person name="Han L."/>
        </authorList>
    </citation>
    <scope>NUCLEOTIDE SEQUENCE</scope>
    <source>
        <strain evidence="4">HL-66</strain>
    </source>
</reference>
<keyword evidence="5" id="KW-1185">Reference proteome</keyword>
<keyword evidence="3" id="KW-0732">Signal</keyword>
<keyword evidence="2" id="KW-0472">Membrane</keyword>
<feature type="signal peptide" evidence="3">
    <location>
        <begin position="1"/>
        <end position="30"/>
    </location>
</feature>
<organism evidence="4 5">
    <name type="scientific">Streptomyces changanensis</name>
    <dbReference type="NCBI Taxonomy" id="2964669"/>
    <lineage>
        <taxon>Bacteria</taxon>
        <taxon>Bacillati</taxon>
        <taxon>Actinomycetota</taxon>
        <taxon>Actinomycetes</taxon>
        <taxon>Kitasatosporales</taxon>
        <taxon>Streptomycetaceae</taxon>
        <taxon>Streptomyces</taxon>
    </lineage>
</organism>
<feature type="compositionally biased region" description="Low complexity" evidence="1">
    <location>
        <begin position="55"/>
        <end position="107"/>
    </location>
</feature>